<proteinExistence type="predicted"/>
<protein>
    <submittedName>
        <fullName evidence="1">MmcQ/YjbR family DNA-binding protein</fullName>
    </submittedName>
</protein>
<dbReference type="Gene3D" id="3.90.1150.30">
    <property type="match status" value="1"/>
</dbReference>
<sequence>MATWEDVRRLVAGLPDTDEHPSYGGHPSWRVRGKAFAWARPLRESERAALCGAAPDEAGPLLGVRVADEGVKASLIAAAPDVFLTTPHFDGYAVVLVRLGRIPVEELAELVEDAWRARAPRRLLAEFDGGGRSS</sequence>
<keyword evidence="2" id="KW-1185">Reference proteome</keyword>
<dbReference type="SUPFAM" id="SSF142906">
    <property type="entry name" value="YjbR-like"/>
    <property type="match status" value="1"/>
</dbReference>
<dbReference type="Proteomes" id="UP001233673">
    <property type="component" value="Unassembled WGS sequence"/>
</dbReference>
<dbReference type="Pfam" id="PF04237">
    <property type="entry name" value="YjbR"/>
    <property type="match status" value="1"/>
</dbReference>
<accession>A0ABT9II56</accession>
<gene>
    <name evidence="1" type="ORF">QOZ88_21750</name>
</gene>
<dbReference type="InterPro" id="IPR058532">
    <property type="entry name" value="YjbR/MT2646/Rv2570-like"/>
</dbReference>
<reference evidence="2" key="1">
    <citation type="submission" date="2023-05" db="EMBL/GenBank/DDBJ databases">
        <title>Draft genome of Pseudofrankia sp. BMG5.37.</title>
        <authorList>
            <person name="Gtari M."/>
            <person name="Ghodhbane F."/>
            <person name="Sbissi I."/>
        </authorList>
    </citation>
    <scope>NUCLEOTIDE SEQUENCE [LARGE SCALE GENOMIC DNA]</scope>
    <source>
        <strain evidence="2">BMG 814</strain>
    </source>
</reference>
<evidence type="ECO:0000313" key="1">
    <source>
        <dbReference type="EMBL" id="MDP5185266.1"/>
    </source>
</evidence>
<keyword evidence="1" id="KW-0238">DNA-binding</keyword>
<dbReference type="EMBL" id="JASNFN010000041">
    <property type="protein sequence ID" value="MDP5185266.1"/>
    <property type="molecule type" value="Genomic_DNA"/>
</dbReference>
<name>A0ABT9II56_9ACTN</name>
<organism evidence="1 2">
    <name type="scientific">Blastococcus carthaginiensis</name>
    <dbReference type="NCBI Taxonomy" id="3050034"/>
    <lineage>
        <taxon>Bacteria</taxon>
        <taxon>Bacillati</taxon>
        <taxon>Actinomycetota</taxon>
        <taxon>Actinomycetes</taxon>
        <taxon>Geodermatophilales</taxon>
        <taxon>Geodermatophilaceae</taxon>
        <taxon>Blastococcus</taxon>
    </lineage>
</organism>
<dbReference type="RefSeq" id="WP_306001783.1">
    <property type="nucleotide sequence ID" value="NZ_JASNFN010000041.1"/>
</dbReference>
<dbReference type="InterPro" id="IPR038056">
    <property type="entry name" value="YjbR-like_sf"/>
</dbReference>
<dbReference type="GO" id="GO:0003677">
    <property type="term" value="F:DNA binding"/>
    <property type="evidence" value="ECO:0007669"/>
    <property type="project" value="UniProtKB-KW"/>
</dbReference>
<comment type="caution">
    <text evidence="1">The sequence shown here is derived from an EMBL/GenBank/DDBJ whole genome shotgun (WGS) entry which is preliminary data.</text>
</comment>
<evidence type="ECO:0000313" key="2">
    <source>
        <dbReference type="Proteomes" id="UP001233673"/>
    </source>
</evidence>